<feature type="non-terminal residue" evidence="1">
    <location>
        <position position="262"/>
    </location>
</feature>
<evidence type="ECO:0000313" key="1">
    <source>
        <dbReference type="EMBL" id="GAG27726.1"/>
    </source>
</evidence>
<accession>X0XS56</accession>
<gene>
    <name evidence="1" type="ORF">S01H1_48373</name>
</gene>
<name>X0XS56_9ZZZZ</name>
<sequence length="262" mass="28536">GTAIPTATLLVLADPDTQAVIEAAFDDDPDLAEQGKNLLNMILVGNEFMLPYSAETNGADVQLNDVYRGVLDSTQLDHSADDVVWLVFVGGGLIDTTIADGQNVDVKLLPRSLSDQLVIGDATEIEVVMDDRLIRPYVPGWMELNTDLFPAGNVDLDHLHAGDQETTGILLDYARRDFRTAEGGDEIEALSTDAESILPDFPAANNTTHEVEVRNDPDGADTLLFTETGIVDPTKDIRRIKILRDTDGVVPSRMRLVLTSKH</sequence>
<protein>
    <submittedName>
        <fullName evidence="1">Uncharacterized protein</fullName>
    </submittedName>
</protein>
<dbReference type="EMBL" id="BARS01031063">
    <property type="protein sequence ID" value="GAG27726.1"/>
    <property type="molecule type" value="Genomic_DNA"/>
</dbReference>
<dbReference type="AlphaFoldDB" id="X0XS56"/>
<proteinExistence type="predicted"/>
<feature type="non-terminal residue" evidence="1">
    <location>
        <position position="1"/>
    </location>
</feature>
<organism evidence="1">
    <name type="scientific">marine sediment metagenome</name>
    <dbReference type="NCBI Taxonomy" id="412755"/>
    <lineage>
        <taxon>unclassified sequences</taxon>
        <taxon>metagenomes</taxon>
        <taxon>ecological metagenomes</taxon>
    </lineage>
</organism>
<comment type="caution">
    <text evidence="1">The sequence shown here is derived from an EMBL/GenBank/DDBJ whole genome shotgun (WGS) entry which is preliminary data.</text>
</comment>
<reference evidence="1" key="1">
    <citation type="journal article" date="2014" name="Front. Microbiol.">
        <title>High frequency of phylogenetically diverse reductive dehalogenase-homologous genes in deep subseafloor sedimentary metagenomes.</title>
        <authorList>
            <person name="Kawai M."/>
            <person name="Futagami T."/>
            <person name="Toyoda A."/>
            <person name="Takaki Y."/>
            <person name="Nishi S."/>
            <person name="Hori S."/>
            <person name="Arai W."/>
            <person name="Tsubouchi T."/>
            <person name="Morono Y."/>
            <person name="Uchiyama I."/>
            <person name="Ito T."/>
            <person name="Fujiyama A."/>
            <person name="Inagaki F."/>
            <person name="Takami H."/>
        </authorList>
    </citation>
    <scope>NUCLEOTIDE SEQUENCE</scope>
    <source>
        <strain evidence="1">Expedition CK06-06</strain>
    </source>
</reference>